<reference evidence="1" key="1">
    <citation type="journal article" date="2021" name="PeerJ">
        <title>Extensive microbial diversity within the chicken gut microbiome revealed by metagenomics and culture.</title>
        <authorList>
            <person name="Gilroy R."/>
            <person name="Ravi A."/>
            <person name="Getino M."/>
            <person name="Pursley I."/>
            <person name="Horton D.L."/>
            <person name="Alikhan N.F."/>
            <person name="Baker D."/>
            <person name="Gharbi K."/>
            <person name="Hall N."/>
            <person name="Watson M."/>
            <person name="Adriaenssens E.M."/>
            <person name="Foster-Nyarko E."/>
            <person name="Jarju S."/>
            <person name="Secka A."/>
            <person name="Antonio M."/>
            <person name="Oren A."/>
            <person name="Chaudhuri R.R."/>
            <person name="La Ragione R."/>
            <person name="Hildebrand F."/>
            <person name="Pallen M.J."/>
        </authorList>
    </citation>
    <scope>NUCLEOTIDE SEQUENCE</scope>
    <source>
        <strain evidence="1">CHK33-5263</strain>
    </source>
</reference>
<comment type="caution">
    <text evidence="1">The sequence shown here is derived from an EMBL/GenBank/DDBJ whole genome shotgun (WGS) entry which is preliminary data.</text>
</comment>
<sequence>MAGRKSPLSQRMVMLFAALRFDRDENLADRTYWYMCPFPAQVGARVLAPVGPHDKLQCALIERTVEADACNAPYDVRLIKQIAAPLGARKVVLGGAVCRELGGVLYDEKHYTRLERAIVGNAEDGHEFGITSTLFCDQRPMRELLLAACGARGCVLLTGSRAEEVAAVLLSAAGVSPDRVLADAKRGGADVGELLAEIRACGSVRTWLLQEGLSPEQCDAVIGRLR</sequence>
<reference evidence="1" key="2">
    <citation type="submission" date="2021-04" db="EMBL/GenBank/DDBJ databases">
        <authorList>
            <person name="Gilroy R."/>
        </authorList>
    </citation>
    <scope>NUCLEOTIDE SEQUENCE</scope>
    <source>
        <strain evidence="1">CHK33-5263</strain>
    </source>
</reference>
<evidence type="ECO:0000313" key="2">
    <source>
        <dbReference type="Proteomes" id="UP000824044"/>
    </source>
</evidence>
<organism evidence="1 2">
    <name type="scientific">Candidatus Gallimonas intestinigallinarum</name>
    <dbReference type="NCBI Taxonomy" id="2838604"/>
    <lineage>
        <taxon>Bacteria</taxon>
        <taxon>Bacillati</taxon>
        <taxon>Bacillota</taxon>
        <taxon>Clostridia</taxon>
        <taxon>Candidatus Gallimonas</taxon>
    </lineage>
</organism>
<accession>A0A9D2IV01</accession>
<proteinExistence type="predicted"/>
<dbReference type="Proteomes" id="UP000824044">
    <property type="component" value="Unassembled WGS sequence"/>
</dbReference>
<protein>
    <submittedName>
        <fullName evidence="1">Uncharacterized protein</fullName>
    </submittedName>
</protein>
<name>A0A9D2IV01_9FIRM</name>
<evidence type="ECO:0000313" key="1">
    <source>
        <dbReference type="EMBL" id="HIZ24478.1"/>
    </source>
</evidence>
<dbReference type="AlphaFoldDB" id="A0A9D2IV01"/>
<gene>
    <name evidence="1" type="ORF">H9812_03255</name>
</gene>
<dbReference type="EMBL" id="DXBS01000064">
    <property type="protein sequence ID" value="HIZ24478.1"/>
    <property type="molecule type" value="Genomic_DNA"/>
</dbReference>